<dbReference type="InterPro" id="IPR043898">
    <property type="entry name" value="FANCL_d2"/>
</dbReference>
<dbReference type="Gene3D" id="3.10.110.20">
    <property type="entry name" value="RWD domain-like"/>
    <property type="match status" value="1"/>
</dbReference>
<dbReference type="CDD" id="cd23831">
    <property type="entry name" value="DRWD-N_FANCL"/>
    <property type="match status" value="1"/>
</dbReference>
<dbReference type="Proteomes" id="UP000695022">
    <property type="component" value="Unplaced"/>
</dbReference>
<accession>A0ABM1DXV6</accession>
<dbReference type="InterPro" id="IPR043003">
    <property type="entry name" value="FANCL_d3_sf"/>
</dbReference>
<feature type="domain" description="FANCL UBC-like" evidence="3">
    <location>
        <begin position="193"/>
        <end position="283"/>
    </location>
</feature>
<dbReference type="Pfam" id="PF09765">
    <property type="entry name" value="FANCL_d1"/>
    <property type="match status" value="1"/>
</dbReference>
<dbReference type="InterPro" id="IPR016135">
    <property type="entry name" value="UBQ-conjugating_enzyme/RWD"/>
</dbReference>
<dbReference type="Gene3D" id="3.10.110.10">
    <property type="entry name" value="Ubiquitin Conjugating Enzyme"/>
    <property type="match status" value="1"/>
</dbReference>
<organism evidence="4 5">
    <name type="scientific">Priapulus caudatus</name>
    <name type="common">Priapulid worm</name>
    <dbReference type="NCBI Taxonomy" id="37621"/>
    <lineage>
        <taxon>Eukaryota</taxon>
        <taxon>Metazoa</taxon>
        <taxon>Ecdysozoa</taxon>
        <taxon>Scalidophora</taxon>
        <taxon>Priapulida</taxon>
        <taxon>Priapulimorpha</taxon>
        <taxon>Priapulimorphida</taxon>
        <taxon>Priapulidae</taxon>
        <taxon>Priapulus</taxon>
    </lineage>
</organism>
<protein>
    <submittedName>
        <fullName evidence="5">E3 ubiquitin-protein ligase FANCL-like isoform X1</fullName>
    </submittedName>
</protein>
<dbReference type="CDD" id="cd23786">
    <property type="entry name" value="ELF_FANCL"/>
    <property type="match status" value="1"/>
</dbReference>
<evidence type="ECO:0000313" key="4">
    <source>
        <dbReference type="Proteomes" id="UP000695022"/>
    </source>
</evidence>
<gene>
    <name evidence="5" type="primary">LOC106807066</name>
</gene>
<dbReference type="RefSeq" id="XP_014664777.1">
    <property type="nucleotide sequence ID" value="XM_014809291.1"/>
</dbReference>
<dbReference type="InterPro" id="IPR026848">
    <property type="entry name" value="Fancl"/>
</dbReference>
<sequence>MPSPLLIPFNNNKTIYRGYLNVQQQSLEFYIEVHLRTPGVLQGASLSCSWKMKHLLADCLNTVNRRLQESNSLAEFAIELQNILETQVGKQSPSKLVCQPPEYYSRLLNEIEIVGWDRLIYIDSDFKELHLMVKDDRGREHILKILISPQYPKVSPEFKADLPLQFEVHWKTSTSLNDVVEQFTAELSSHQDLWIMLDEIDSNAWVIDPENPSPSCSTRRLVLGNNASLQVLLDPKHPRALPECIFMGAEYVVGKFRDSFRSGAEKWTSRSSVGSVMHTSLEKPFLTQRVKIQDVDSPITKCACMSPSQQRCRDCRVHLSSATPTYVSMLVQYSAHVPASGVSQEFSGVGMFLLFTNYRCLQ</sequence>
<evidence type="ECO:0000259" key="3">
    <source>
        <dbReference type="Pfam" id="PF18891"/>
    </source>
</evidence>
<dbReference type="Pfam" id="PF18890">
    <property type="entry name" value="FANCL_d2"/>
    <property type="match status" value="1"/>
</dbReference>
<dbReference type="PANTHER" id="PTHR13206:SF0">
    <property type="entry name" value="E3 UBIQUITIN-PROTEIN LIGASE FANCL"/>
    <property type="match status" value="1"/>
</dbReference>
<evidence type="ECO:0000259" key="1">
    <source>
        <dbReference type="Pfam" id="PF09765"/>
    </source>
</evidence>
<dbReference type="InterPro" id="IPR019162">
    <property type="entry name" value="FancL_WD-rpt_cont_dom"/>
</dbReference>
<dbReference type="GeneID" id="106807066"/>
<reference evidence="5" key="1">
    <citation type="submission" date="2025-08" db="UniProtKB">
        <authorList>
            <consortium name="RefSeq"/>
        </authorList>
    </citation>
    <scope>IDENTIFICATION</scope>
</reference>
<name>A0ABM1DXV6_PRICU</name>
<feature type="domain" description="FANCL UBC-like" evidence="2">
    <location>
        <begin position="101"/>
        <end position="189"/>
    </location>
</feature>
<dbReference type="PANTHER" id="PTHR13206">
    <property type="entry name" value="UBIQUITIN LIGASE PROTEIN PHF9 FANCONI ANEMIA GROUP L PROTEIN"/>
    <property type="match status" value="1"/>
</dbReference>
<dbReference type="Pfam" id="PF18891">
    <property type="entry name" value="FANCL_d3"/>
    <property type="match status" value="1"/>
</dbReference>
<evidence type="ECO:0000259" key="2">
    <source>
        <dbReference type="Pfam" id="PF18890"/>
    </source>
</evidence>
<evidence type="ECO:0000313" key="5">
    <source>
        <dbReference type="RefSeq" id="XP_014664777.1"/>
    </source>
</evidence>
<proteinExistence type="predicted"/>
<feature type="domain" description="Fanconi anemia complex subunit FancL WD-repeat containing" evidence="1">
    <location>
        <begin position="3"/>
        <end position="85"/>
    </location>
</feature>
<dbReference type="CDD" id="cd23832">
    <property type="entry name" value="DRWD-C_FANCL"/>
    <property type="match status" value="1"/>
</dbReference>
<keyword evidence="4" id="KW-1185">Reference proteome</keyword>
<dbReference type="InterPro" id="IPR044037">
    <property type="entry name" value="FANCL_d3"/>
</dbReference>